<name>A0ABT2H2M1_9MICO</name>
<keyword evidence="3" id="KW-1185">Reference proteome</keyword>
<evidence type="ECO:0008006" key="4">
    <source>
        <dbReference type="Google" id="ProtNLM"/>
    </source>
</evidence>
<dbReference type="Proteomes" id="UP001165586">
    <property type="component" value="Unassembled WGS sequence"/>
</dbReference>
<evidence type="ECO:0000313" key="3">
    <source>
        <dbReference type="Proteomes" id="UP001165586"/>
    </source>
</evidence>
<accession>A0ABT2H2M1</accession>
<proteinExistence type="predicted"/>
<feature type="signal peptide" evidence="1">
    <location>
        <begin position="1"/>
        <end position="34"/>
    </location>
</feature>
<evidence type="ECO:0000313" key="2">
    <source>
        <dbReference type="EMBL" id="MCS5734196.1"/>
    </source>
</evidence>
<organism evidence="2 3">
    <name type="scientific">Herbiconiux daphne</name>
    <dbReference type="NCBI Taxonomy" id="2970914"/>
    <lineage>
        <taxon>Bacteria</taxon>
        <taxon>Bacillati</taxon>
        <taxon>Actinomycetota</taxon>
        <taxon>Actinomycetes</taxon>
        <taxon>Micrococcales</taxon>
        <taxon>Microbacteriaceae</taxon>
        <taxon>Herbiconiux</taxon>
    </lineage>
</organism>
<dbReference type="RefSeq" id="WP_259539044.1">
    <property type="nucleotide sequence ID" value="NZ_JANLCJ010000003.1"/>
</dbReference>
<evidence type="ECO:0000256" key="1">
    <source>
        <dbReference type="SAM" id="SignalP"/>
    </source>
</evidence>
<dbReference type="EMBL" id="JANLCJ010000003">
    <property type="protein sequence ID" value="MCS5734196.1"/>
    <property type="molecule type" value="Genomic_DNA"/>
</dbReference>
<keyword evidence="1" id="KW-0732">Signal</keyword>
<comment type="caution">
    <text evidence="2">The sequence shown here is derived from an EMBL/GenBank/DDBJ whole genome shotgun (WGS) entry which is preliminary data.</text>
</comment>
<feature type="chain" id="PRO_5045642136" description="DUF4232 domain-containing protein" evidence="1">
    <location>
        <begin position="35"/>
        <end position="315"/>
    </location>
</feature>
<gene>
    <name evidence="2" type="ORF">N1032_10650</name>
</gene>
<reference evidence="2" key="1">
    <citation type="submission" date="2022-08" db="EMBL/GenBank/DDBJ databases">
        <authorList>
            <person name="Deng Y."/>
            <person name="Han X.-F."/>
            <person name="Zhang Y.-Q."/>
        </authorList>
    </citation>
    <scope>NUCLEOTIDE SEQUENCE</scope>
    <source>
        <strain evidence="2">CPCC 203386</strain>
    </source>
</reference>
<dbReference type="PROSITE" id="PS51257">
    <property type="entry name" value="PROKAR_LIPOPROTEIN"/>
    <property type="match status" value="1"/>
</dbReference>
<sequence length="315" mass="32538">MRRTKRRRSRATGLAALIALALVAVVAGCSSSPAAPMATSGAPSTPRATPEPPVVVDGVGLAILQNRPDYGKRVLELSVTNEGDEPITVTGARFESAQFVAAAEWAKSTEVPPGLTRYLPVQLPDPVCPAPDAPATLTITITAPDGSRRDVTAAPTDAFGVLPRIAGEDCLADAVAAIATVRLDDDLEVSGTGTDSVAHLKLVVEPAASAAAAEASGTLRLSDARFTILMAPTDGDVWPLDAEFSPGDPARDFVLDVTPARCDPHAVAEDKRGTFLPVEVSIADGPSGTVDIPSSDALRLALYDFIAAHCGYAPQ</sequence>
<protein>
    <recommendedName>
        <fullName evidence="4">DUF4232 domain-containing protein</fullName>
    </recommendedName>
</protein>